<reference evidence="2 3" key="1">
    <citation type="submission" date="2017-07" db="EMBL/GenBank/DDBJ databases">
        <title>Flavobacterium cyanobacteriorum sp. nov., isolated from cyanobacterial aggregates in a eutrophic lake.</title>
        <authorList>
            <person name="Cai H."/>
        </authorList>
    </citation>
    <scope>NUCLEOTIDE SEQUENCE [LARGE SCALE GENOMIC DNA]</scope>
    <source>
        <strain evidence="2 3">TH021</strain>
    </source>
</reference>
<accession>A0A255Z0Y4</accession>
<name>A0A255Z0Y4_9FLAO</name>
<dbReference type="AlphaFoldDB" id="A0A255Z0Y4"/>
<dbReference type="EMBL" id="NOXV01000287">
    <property type="protein sequence ID" value="OYQ35079.1"/>
    <property type="molecule type" value="Genomic_DNA"/>
</dbReference>
<evidence type="ECO:0000313" key="3">
    <source>
        <dbReference type="Proteomes" id="UP000216605"/>
    </source>
</evidence>
<organism evidence="2 3">
    <name type="scientific">Flavobacterium cyanobacteriorum</name>
    <dbReference type="NCBI Taxonomy" id="2022802"/>
    <lineage>
        <taxon>Bacteria</taxon>
        <taxon>Pseudomonadati</taxon>
        <taxon>Bacteroidota</taxon>
        <taxon>Flavobacteriia</taxon>
        <taxon>Flavobacteriales</taxon>
        <taxon>Flavobacteriaceae</taxon>
        <taxon>Flavobacterium</taxon>
    </lineage>
</organism>
<dbReference type="Proteomes" id="UP000216605">
    <property type="component" value="Unassembled WGS sequence"/>
</dbReference>
<comment type="caution">
    <text evidence="2">The sequence shown here is derived from an EMBL/GenBank/DDBJ whole genome shotgun (WGS) entry which is preliminary data.</text>
</comment>
<gene>
    <name evidence="2" type="ORF">CHU92_11230</name>
</gene>
<keyword evidence="1" id="KW-1133">Transmembrane helix</keyword>
<feature type="transmembrane region" description="Helical" evidence="1">
    <location>
        <begin position="7"/>
        <end position="27"/>
    </location>
</feature>
<dbReference type="RefSeq" id="WP_094415604.1">
    <property type="nucleotide sequence ID" value="NZ_NOXV01000287.1"/>
</dbReference>
<proteinExistence type="predicted"/>
<sequence>MSKYIHGIYALIFIGLISTVVICFHNNDVLEARINTLVKYADADKLNSDKSFKEDYYIQQQEKDTTLILWLVPIIFTSLGIFSFITFEQRLRKLEEDERTKHEKHIENYTGLHKSILDLKSEYCFENAWVNFSKSTDMFYNNNLDWYVHFTITGCKYLSDYIVRQYEVENLKGSKRAKEIIFERLTEVISRISEFNEVKDVEPIVTAQYIKEIRDMGETDINKCLSKIDAKLIKKD</sequence>
<keyword evidence="1" id="KW-0812">Transmembrane</keyword>
<protein>
    <submittedName>
        <fullName evidence="2">Uncharacterized protein</fullName>
    </submittedName>
</protein>
<keyword evidence="1" id="KW-0472">Membrane</keyword>
<keyword evidence="3" id="KW-1185">Reference proteome</keyword>
<evidence type="ECO:0000256" key="1">
    <source>
        <dbReference type="SAM" id="Phobius"/>
    </source>
</evidence>
<evidence type="ECO:0000313" key="2">
    <source>
        <dbReference type="EMBL" id="OYQ35079.1"/>
    </source>
</evidence>
<feature type="transmembrane region" description="Helical" evidence="1">
    <location>
        <begin position="67"/>
        <end position="87"/>
    </location>
</feature>